<dbReference type="eggNOG" id="COG0304">
    <property type="taxonomic scope" value="Bacteria"/>
</dbReference>
<dbReference type="AlphaFoldDB" id="E7G7U5"/>
<comment type="caution">
    <text evidence="1">The sequence shown here is derived from an EMBL/GenBank/DDBJ whole genome shotgun (WGS) entry which is preliminary data.</text>
</comment>
<proteinExistence type="predicted"/>
<dbReference type="HOGENOM" id="CLU_048574_0_0_9"/>
<dbReference type="NCBIfam" id="NF006160">
    <property type="entry name" value="PRK08304.1"/>
    <property type="match status" value="1"/>
</dbReference>
<dbReference type="GO" id="GO:0016746">
    <property type="term" value="F:acyltransferase activity"/>
    <property type="evidence" value="ECO:0007669"/>
    <property type="project" value="InterPro"/>
</dbReference>
<dbReference type="SUPFAM" id="SSF53901">
    <property type="entry name" value="Thiolase-like"/>
    <property type="match status" value="1"/>
</dbReference>
<gene>
    <name evidence="1" type="ORF">HMPREF9488_00833</name>
</gene>
<evidence type="ECO:0000313" key="2">
    <source>
        <dbReference type="Proteomes" id="UP000003157"/>
    </source>
</evidence>
<accession>E7G7U5</accession>
<dbReference type="EMBL" id="ADKX01000012">
    <property type="protein sequence ID" value="EFW05866.1"/>
    <property type="molecule type" value="Genomic_DNA"/>
</dbReference>
<organism evidence="1 2">
    <name type="scientific">Coprobacillus cateniformis</name>
    <dbReference type="NCBI Taxonomy" id="100884"/>
    <lineage>
        <taxon>Bacteria</taxon>
        <taxon>Bacillati</taxon>
        <taxon>Bacillota</taxon>
        <taxon>Erysipelotrichia</taxon>
        <taxon>Erysipelotrichales</taxon>
        <taxon>Coprobacillaceae</taxon>
        <taxon>Coprobacillus</taxon>
    </lineage>
</organism>
<dbReference type="NCBIfam" id="TIGR02845">
    <property type="entry name" value="spore_V_AD"/>
    <property type="match status" value="1"/>
</dbReference>
<sequence length="330" mass="36470">MGNSIKLENVYIASTGTVCGPLEYQGPLGSSFDKGFGDYHCGEDSFEKAERKMLRDSLDICLKREKLKQKDIDLYIGGDLLNQITTVNYLARELPKPFVGIYGACSSFCLSMAMSSLLIEGGFVDKVIAMVSSHNATAERQYRYPVEYGVQKKDTTTFTATGAISTLLTNQPTQVRVESITLGKVVDYSQDDPNDMGRAMAPAAYDTITTHFEDLKRSFQDYDLVVTGDLSTYGHKILKEMMQRHKIDVVHYNDCGCMLYDLQNQEVFQGGSGCACSGLVTMGHLYPMLKDKKYKRVLVVATGALLSPMMSAQKDTIPCVAHAISLEVVE</sequence>
<dbReference type="Proteomes" id="UP000003157">
    <property type="component" value="Unassembled WGS sequence"/>
</dbReference>
<evidence type="ECO:0000313" key="1">
    <source>
        <dbReference type="EMBL" id="EFW05866.1"/>
    </source>
</evidence>
<dbReference type="PIRSF" id="PIRSF011570">
    <property type="entry name" value="SpoVAD"/>
    <property type="match status" value="1"/>
</dbReference>
<dbReference type="InterPro" id="IPR016039">
    <property type="entry name" value="Thiolase-like"/>
</dbReference>
<dbReference type="InterPro" id="IPR010894">
    <property type="entry name" value="SpoVAD"/>
</dbReference>
<dbReference type="STRING" id="100884.GCA_000269565_00871"/>
<dbReference type="InterPro" id="IPR038369">
    <property type="entry name" value="SpoVAD_sf"/>
</dbReference>
<keyword evidence="2" id="KW-1185">Reference proteome</keyword>
<name>E7G7U5_9FIRM</name>
<dbReference type="Gene3D" id="3.40.47.40">
    <property type="entry name" value="Stage V sporulation protein AD"/>
    <property type="match status" value="1"/>
</dbReference>
<dbReference type="Pfam" id="PF07451">
    <property type="entry name" value="SpoVAD"/>
    <property type="match status" value="1"/>
</dbReference>
<reference evidence="1 2" key="1">
    <citation type="submission" date="2010-12" db="EMBL/GenBank/DDBJ databases">
        <title>The Genome Sequence of Coprobacillus sp. strain 29_1.</title>
        <authorList>
            <consortium name="The Broad Institute Genome Sequencing Platform"/>
            <person name="Earl A."/>
            <person name="Ward D."/>
            <person name="Feldgarden M."/>
            <person name="Gevers D."/>
            <person name="Daigneault M."/>
            <person name="Sibley C.D."/>
            <person name="White A."/>
            <person name="Strauss J."/>
            <person name="Allen-Vercoe E."/>
            <person name="Young S.K."/>
            <person name="Zeng Q."/>
            <person name="Gargeya S."/>
            <person name="Fitzgerald M."/>
            <person name="Haas B."/>
            <person name="Abouelleil A."/>
            <person name="Alvarado L."/>
            <person name="Arachchi H.M."/>
            <person name="Berlin A."/>
            <person name="Brown A."/>
            <person name="Chapman S.B."/>
            <person name="Chen Z."/>
            <person name="Dunbar C."/>
            <person name="Freedman E."/>
            <person name="Gearin G."/>
            <person name="Gellesch M."/>
            <person name="Goldberg J."/>
            <person name="Griggs A."/>
            <person name="Gujja S."/>
            <person name="Heilman E."/>
            <person name="Heiman D."/>
            <person name="Howarth C."/>
            <person name="Larson L."/>
            <person name="Lui A."/>
            <person name="MacDonald P.J.P."/>
            <person name="Mehta T."/>
            <person name="Montmayeur A."/>
            <person name="Murphy C."/>
            <person name="Neiman D."/>
            <person name="Pearson M."/>
            <person name="Priest M."/>
            <person name="Roberts A."/>
            <person name="Saif S."/>
            <person name="Shea T."/>
            <person name="Shenoy N."/>
            <person name="Sisk P."/>
            <person name="Stolte C."/>
            <person name="Sykes S."/>
            <person name="White J."/>
            <person name="Yandava C."/>
            <person name="Nusbaum C."/>
            <person name="Birren B."/>
        </authorList>
    </citation>
    <scope>NUCLEOTIDE SEQUENCE [LARGE SCALE GENOMIC DNA]</scope>
    <source>
        <strain evidence="1 2">29_1</strain>
    </source>
</reference>
<protein>
    <submittedName>
        <fullName evidence="1">Stage V sporulation protein AD</fullName>
    </submittedName>
</protein>